<evidence type="ECO:0000256" key="2">
    <source>
        <dbReference type="HAMAP-Rule" id="MF_00274"/>
    </source>
</evidence>
<protein>
    <recommendedName>
        <fullName evidence="2">Nucleoid-associated protein HNQ39_003754</fullName>
    </recommendedName>
</protein>
<comment type="subunit">
    <text evidence="2">Homodimer.</text>
</comment>
<dbReference type="HAMAP" id="MF_00274">
    <property type="entry name" value="DNA_YbaB_EbfC"/>
    <property type="match status" value="1"/>
</dbReference>
<dbReference type="GO" id="GO:0003677">
    <property type="term" value="F:DNA binding"/>
    <property type="evidence" value="ECO:0007669"/>
    <property type="project" value="UniProtKB-UniRule"/>
</dbReference>
<comment type="subcellular location">
    <subcellularLocation>
        <location evidence="2">Cytoplasm</location>
        <location evidence="2">Nucleoid</location>
    </subcellularLocation>
</comment>
<dbReference type="AlphaFoldDB" id="A0A7W9STZ8"/>
<keyword evidence="2" id="KW-0963">Cytoplasm</keyword>
<comment type="caution">
    <text evidence="3">The sequence shown here is derived from an EMBL/GenBank/DDBJ whole genome shotgun (WGS) entry which is preliminary data.</text>
</comment>
<comment type="similarity">
    <text evidence="2">Belongs to the YbaB/EbfC family.</text>
</comment>
<keyword evidence="1 2" id="KW-0238">DNA-binding</keyword>
<dbReference type="NCBIfam" id="TIGR00103">
    <property type="entry name" value="DNA_YbaB_EbfC"/>
    <property type="match status" value="1"/>
</dbReference>
<dbReference type="InterPro" id="IPR036894">
    <property type="entry name" value="YbaB-like_sf"/>
</dbReference>
<proteinExistence type="inferred from homology"/>
<evidence type="ECO:0000313" key="3">
    <source>
        <dbReference type="EMBL" id="MBB6051944.1"/>
    </source>
</evidence>
<sequence length="128" mass="13358">MANMFGKKKEQGGGFPGLGGGGNMGGMAAMIQQVQKKMYEDAEKMAERLDAARIDGSAGGGSVKSVVDGNGKLMSITIDPSVLEDKDAEMLQDLVLTAVNAALDKAAEQREAEQQKLMPAGLNIPGLF</sequence>
<dbReference type="GO" id="GO:0005829">
    <property type="term" value="C:cytosol"/>
    <property type="evidence" value="ECO:0007669"/>
    <property type="project" value="TreeGrafter"/>
</dbReference>
<dbReference type="GO" id="GO:0043590">
    <property type="term" value="C:bacterial nucleoid"/>
    <property type="evidence" value="ECO:0007669"/>
    <property type="project" value="UniProtKB-UniRule"/>
</dbReference>
<comment type="function">
    <text evidence="2">Binds to DNA and alters its conformation. May be involved in regulation of gene expression, nucleoid organization and DNA protection.</text>
</comment>
<evidence type="ECO:0000313" key="4">
    <source>
        <dbReference type="Proteomes" id="UP000520814"/>
    </source>
</evidence>
<dbReference type="SUPFAM" id="SSF82607">
    <property type="entry name" value="YbaB-like"/>
    <property type="match status" value="1"/>
</dbReference>
<organism evidence="3 4">
    <name type="scientific">Armatimonas rosea</name>
    <dbReference type="NCBI Taxonomy" id="685828"/>
    <lineage>
        <taxon>Bacteria</taxon>
        <taxon>Bacillati</taxon>
        <taxon>Armatimonadota</taxon>
        <taxon>Armatimonadia</taxon>
        <taxon>Armatimonadales</taxon>
        <taxon>Armatimonadaceae</taxon>
        <taxon>Armatimonas</taxon>
    </lineage>
</organism>
<dbReference type="PANTHER" id="PTHR33449:SF1">
    <property type="entry name" value="NUCLEOID-ASSOCIATED PROTEIN YBAB"/>
    <property type="match status" value="1"/>
</dbReference>
<reference evidence="3 4" key="1">
    <citation type="submission" date="2020-08" db="EMBL/GenBank/DDBJ databases">
        <title>Genomic Encyclopedia of Type Strains, Phase IV (KMG-IV): sequencing the most valuable type-strain genomes for metagenomic binning, comparative biology and taxonomic classification.</title>
        <authorList>
            <person name="Goeker M."/>
        </authorList>
    </citation>
    <scope>NUCLEOTIDE SEQUENCE [LARGE SCALE GENOMIC DNA]</scope>
    <source>
        <strain evidence="3 4">DSM 23562</strain>
    </source>
</reference>
<dbReference type="RefSeq" id="WP_221290115.1">
    <property type="nucleotide sequence ID" value="NZ_JACHGW010000003.1"/>
</dbReference>
<dbReference type="InterPro" id="IPR004401">
    <property type="entry name" value="YbaB/EbfC"/>
</dbReference>
<dbReference type="Pfam" id="PF02575">
    <property type="entry name" value="YbaB_DNA_bd"/>
    <property type="match status" value="1"/>
</dbReference>
<evidence type="ECO:0000256" key="1">
    <source>
        <dbReference type="ARBA" id="ARBA00023125"/>
    </source>
</evidence>
<dbReference type="PANTHER" id="PTHR33449">
    <property type="entry name" value="NUCLEOID-ASSOCIATED PROTEIN YBAB"/>
    <property type="match status" value="1"/>
</dbReference>
<dbReference type="PIRSF" id="PIRSF004555">
    <property type="entry name" value="UCP004555"/>
    <property type="match status" value="1"/>
</dbReference>
<gene>
    <name evidence="3" type="ORF">HNQ39_003754</name>
</gene>
<dbReference type="EMBL" id="JACHGW010000003">
    <property type="protein sequence ID" value="MBB6051944.1"/>
    <property type="molecule type" value="Genomic_DNA"/>
</dbReference>
<keyword evidence="4" id="KW-1185">Reference proteome</keyword>
<name>A0A7W9STZ8_ARMRO</name>
<dbReference type="Proteomes" id="UP000520814">
    <property type="component" value="Unassembled WGS sequence"/>
</dbReference>
<dbReference type="Gene3D" id="3.30.1310.10">
    <property type="entry name" value="Nucleoid-associated protein YbaB-like domain"/>
    <property type="match status" value="1"/>
</dbReference>
<accession>A0A7W9STZ8</accession>